<dbReference type="Proteomes" id="UP000596742">
    <property type="component" value="Unassembled WGS sequence"/>
</dbReference>
<dbReference type="OrthoDB" id="6117304at2759"/>
<name>A0A8B6FZ05_MYTGA</name>
<sequence>MWTCGNGMENTGKMIRCLLEDDMFVIQRKYEVTKAVEIKMKCPEGTITSNKGGINLESLRSAREYWCKEHNIIHKCLPFKQYWMLNVLVDDTISEEENFIRVSKASIEVQTYILYDLAHASTCPITKPRHECDITYLYGELRRHGLGHHLPARGRWGGDNWPCELFAVNIGDDIERIRLYRNRLQHTSHFEMSNFEFTDR</sequence>
<dbReference type="EMBL" id="UYJE01007511">
    <property type="protein sequence ID" value="VDI55551.1"/>
    <property type="molecule type" value="Genomic_DNA"/>
</dbReference>
<reference evidence="1" key="1">
    <citation type="submission" date="2018-11" db="EMBL/GenBank/DDBJ databases">
        <authorList>
            <person name="Alioto T."/>
            <person name="Alioto T."/>
        </authorList>
    </citation>
    <scope>NUCLEOTIDE SEQUENCE</scope>
</reference>
<evidence type="ECO:0000313" key="1">
    <source>
        <dbReference type="EMBL" id="VDI55551.1"/>
    </source>
</evidence>
<proteinExistence type="predicted"/>
<protein>
    <submittedName>
        <fullName evidence="1">Uncharacterized protein</fullName>
    </submittedName>
</protein>
<dbReference type="AlphaFoldDB" id="A0A8B6FZ05"/>
<comment type="caution">
    <text evidence="1">The sequence shown here is derived from an EMBL/GenBank/DDBJ whole genome shotgun (WGS) entry which is preliminary data.</text>
</comment>
<gene>
    <name evidence="1" type="ORF">MGAL_10B082479</name>
</gene>
<accession>A0A8B6FZ05</accession>
<keyword evidence="2" id="KW-1185">Reference proteome</keyword>
<organism evidence="1 2">
    <name type="scientific">Mytilus galloprovincialis</name>
    <name type="common">Mediterranean mussel</name>
    <dbReference type="NCBI Taxonomy" id="29158"/>
    <lineage>
        <taxon>Eukaryota</taxon>
        <taxon>Metazoa</taxon>
        <taxon>Spiralia</taxon>
        <taxon>Lophotrochozoa</taxon>
        <taxon>Mollusca</taxon>
        <taxon>Bivalvia</taxon>
        <taxon>Autobranchia</taxon>
        <taxon>Pteriomorphia</taxon>
        <taxon>Mytilida</taxon>
        <taxon>Mytiloidea</taxon>
        <taxon>Mytilidae</taxon>
        <taxon>Mytilinae</taxon>
        <taxon>Mytilus</taxon>
    </lineage>
</organism>
<evidence type="ECO:0000313" key="2">
    <source>
        <dbReference type="Proteomes" id="UP000596742"/>
    </source>
</evidence>